<accession>A0A6L5XWA5</accession>
<dbReference type="AlphaFoldDB" id="A0A6L5XWA5"/>
<reference evidence="1 2" key="1">
    <citation type="submission" date="2019-08" db="EMBL/GenBank/DDBJ databases">
        <title>In-depth cultivation of the pig gut microbiome towards novel bacterial diversity and tailored functional studies.</title>
        <authorList>
            <person name="Wylensek D."/>
            <person name="Hitch T.C.A."/>
            <person name="Clavel T."/>
        </authorList>
    </citation>
    <scope>NUCLEOTIDE SEQUENCE [LARGE SCALE GENOMIC DNA]</scope>
    <source>
        <strain evidence="1 2">WCA-693-APC-MOT-I</strain>
    </source>
</reference>
<proteinExistence type="predicted"/>
<dbReference type="Proteomes" id="UP000482209">
    <property type="component" value="Unassembled WGS sequence"/>
</dbReference>
<dbReference type="RefSeq" id="WP_154516927.1">
    <property type="nucleotide sequence ID" value="NZ_VUMT01000003.1"/>
</dbReference>
<evidence type="ECO:0000313" key="2">
    <source>
        <dbReference type="Proteomes" id="UP000482209"/>
    </source>
</evidence>
<keyword evidence="2" id="KW-1185">Reference proteome</keyword>
<organism evidence="1 2">
    <name type="scientific">Velocimicrobium porci</name>
    <dbReference type="NCBI Taxonomy" id="2606634"/>
    <lineage>
        <taxon>Bacteria</taxon>
        <taxon>Bacillati</taxon>
        <taxon>Bacillota</taxon>
        <taxon>Clostridia</taxon>
        <taxon>Lachnospirales</taxon>
        <taxon>Lachnospiraceae</taxon>
        <taxon>Velocimicrobium</taxon>
    </lineage>
</organism>
<sequence length="90" mass="10495">MKYCTNDLSHSFDSAKECLEFEKKTKGSTSNEEKALILKINNEVAQLNQLLQQYNALTQEELQIKSFDDQIVIRQNSKKRPSIDELRNLF</sequence>
<name>A0A6L5XWA5_9FIRM</name>
<protein>
    <submittedName>
        <fullName evidence="1">Uncharacterized protein</fullName>
    </submittedName>
</protein>
<comment type="caution">
    <text evidence="1">The sequence shown here is derived from an EMBL/GenBank/DDBJ whole genome shotgun (WGS) entry which is preliminary data.</text>
</comment>
<gene>
    <name evidence="1" type="ORF">FYJ58_02810</name>
</gene>
<evidence type="ECO:0000313" key="1">
    <source>
        <dbReference type="EMBL" id="MSS62807.1"/>
    </source>
</evidence>
<dbReference type="EMBL" id="VUMT01000003">
    <property type="protein sequence ID" value="MSS62807.1"/>
    <property type="molecule type" value="Genomic_DNA"/>
</dbReference>